<accession>A0A562IJ32</accession>
<protein>
    <submittedName>
        <fullName evidence="1">Citrate/tricarballylate utilization protein</fullName>
    </submittedName>
</protein>
<evidence type="ECO:0000313" key="2">
    <source>
        <dbReference type="Proteomes" id="UP000319825"/>
    </source>
</evidence>
<reference evidence="1 2" key="1">
    <citation type="submission" date="2019-07" db="EMBL/GenBank/DDBJ databases">
        <title>R&amp;d 2014.</title>
        <authorList>
            <person name="Klenk H.-P."/>
        </authorList>
    </citation>
    <scope>NUCLEOTIDE SEQUENCE [LARGE SCALE GENOMIC DNA]</scope>
    <source>
        <strain evidence="1 2">DSM 43868</strain>
    </source>
</reference>
<evidence type="ECO:0000313" key="1">
    <source>
        <dbReference type="EMBL" id="TWH70878.1"/>
    </source>
</evidence>
<dbReference type="AlphaFoldDB" id="A0A562IJ32"/>
<comment type="caution">
    <text evidence="1">The sequence shown here is derived from an EMBL/GenBank/DDBJ whole genome shotgun (WGS) entry which is preliminary data.</text>
</comment>
<dbReference type="InterPro" id="IPR036197">
    <property type="entry name" value="NarG-like_sf"/>
</dbReference>
<gene>
    <name evidence="1" type="ORF">JD77_05903</name>
</gene>
<sequence length="44" mass="5008">MFGPILVAHLAAVIVAFAITPYTKFVHWIYRLLAIYKDNVDKST</sequence>
<dbReference type="EMBL" id="VLKE01000001">
    <property type="protein sequence ID" value="TWH70878.1"/>
    <property type="molecule type" value="Genomic_DNA"/>
</dbReference>
<dbReference type="SUPFAM" id="SSF103501">
    <property type="entry name" value="Respiratory nitrate reductase 1 gamma chain"/>
    <property type="match status" value="1"/>
</dbReference>
<proteinExistence type="predicted"/>
<organism evidence="1 2">
    <name type="scientific">Micromonospora olivasterospora</name>
    <dbReference type="NCBI Taxonomy" id="1880"/>
    <lineage>
        <taxon>Bacteria</taxon>
        <taxon>Bacillati</taxon>
        <taxon>Actinomycetota</taxon>
        <taxon>Actinomycetes</taxon>
        <taxon>Micromonosporales</taxon>
        <taxon>Micromonosporaceae</taxon>
        <taxon>Micromonospora</taxon>
    </lineage>
</organism>
<name>A0A562IJ32_MICOL</name>
<keyword evidence="2" id="KW-1185">Reference proteome</keyword>
<dbReference type="Proteomes" id="UP000319825">
    <property type="component" value="Unassembled WGS sequence"/>
</dbReference>